<name>A0AAD4BUW2_BOLED</name>
<evidence type="ECO:0000313" key="2">
    <source>
        <dbReference type="EMBL" id="KAF8439992.1"/>
    </source>
</evidence>
<keyword evidence="3" id="KW-1185">Reference proteome</keyword>
<dbReference type="Proteomes" id="UP001194468">
    <property type="component" value="Unassembled WGS sequence"/>
</dbReference>
<proteinExistence type="predicted"/>
<keyword evidence="1" id="KW-0812">Transmembrane</keyword>
<evidence type="ECO:0000256" key="1">
    <source>
        <dbReference type="SAM" id="Phobius"/>
    </source>
</evidence>
<accession>A0AAD4BUW2</accession>
<keyword evidence="1" id="KW-1133">Transmembrane helix</keyword>
<dbReference type="EMBL" id="WHUW01000013">
    <property type="protein sequence ID" value="KAF8439992.1"/>
    <property type="molecule type" value="Genomic_DNA"/>
</dbReference>
<dbReference type="AlphaFoldDB" id="A0AAD4BUW2"/>
<gene>
    <name evidence="2" type="ORF">L210DRAFT_451912</name>
</gene>
<keyword evidence="1" id="KW-0472">Membrane</keyword>
<evidence type="ECO:0000313" key="3">
    <source>
        <dbReference type="Proteomes" id="UP001194468"/>
    </source>
</evidence>
<sequence length="110" mass="12919">MTCLWALDDAWPQAVQYKSWSQWIRWARLPSRSRTHRQYGLRTPTIGQRVSRVGRRTRRSRAPLISSSLMRVFNIFITQIPFFALFAIDTSHHIDTRAVTLCHCLLLYAS</sequence>
<organism evidence="2 3">
    <name type="scientific">Boletus edulis BED1</name>
    <dbReference type="NCBI Taxonomy" id="1328754"/>
    <lineage>
        <taxon>Eukaryota</taxon>
        <taxon>Fungi</taxon>
        <taxon>Dikarya</taxon>
        <taxon>Basidiomycota</taxon>
        <taxon>Agaricomycotina</taxon>
        <taxon>Agaricomycetes</taxon>
        <taxon>Agaricomycetidae</taxon>
        <taxon>Boletales</taxon>
        <taxon>Boletineae</taxon>
        <taxon>Boletaceae</taxon>
        <taxon>Boletoideae</taxon>
        <taxon>Boletus</taxon>
    </lineage>
</organism>
<comment type="caution">
    <text evidence="2">The sequence shown here is derived from an EMBL/GenBank/DDBJ whole genome shotgun (WGS) entry which is preliminary data.</text>
</comment>
<reference evidence="2" key="2">
    <citation type="journal article" date="2020" name="Nat. Commun.">
        <title>Large-scale genome sequencing of mycorrhizal fungi provides insights into the early evolution of symbiotic traits.</title>
        <authorList>
            <person name="Miyauchi S."/>
            <person name="Kiss E."/>
            <person name="Kuo A."/>
            <person name="Drula E."/>
            <person name="Kohler A."/>
            <person name="Sanchez-Garcia M."/>
            <person name="Morin E."/>
            <person name="Andreopoulos B."/>
            <person name="Barry K.W."/>
            <person name="Bonito G."/>
            <person name="Buee M."/>
            <person name="Carver A."/>
            <person name="Chen C."/>
            <person name="Cichocki N."/>
            <person name="Clum A."/>
            <person name="Culley D."/>
            <person name="Crous P.W."/>
            <person name="Fauchery L."/>
            <person name="Girlanda M."/>
            <person name="Hayes R.D."/>
            <person name="Keri Z."/>
            <person name="LaButti K."/>
            <person name="Lipzen A."/>
            <person name="Lombard V."/>
            <person name="Magnuson J."/>
            <person name="Maillard F."/>
            <person name="Murat C."/>
            <person name="Nolan M."/>
            <person name="Ohm R.A."/>
            <person name="Pangilinan J."/>
            <person name="Pereira M.F."/>
            <person name="Perotto S."/>
            <person name="Peter M."/>
            <person name="Pfister S."/>
            <person name="Riley R."/>
            <person name="Sitrit Y."/>
            <person name="Stielow J.B."/>
            <person name="Szollosi G."/>
            <person name="Zifcakova L."/>
            <person name="Stursova M."/>
            <person name="Spatafora J.W."/>
            <person name="Tedersoo L."/>
            <person name="Vaario L.M."/>
            <person name="Yamada A."/>
            <person name="Yan M."/>
            <person name="Wang P."/>
            <person name="Xu J."/>
            <person name="Bruns T."/>
            <person name="Baldrian P."/>
            <person name="Vilgalys R."/>
            <person name="Dunand C."/>
            <person name="Henrissat B."/>
            <person name="Grigoriev I.V."/>
            <person name="Hibbett D."/>
            <person name="Nagy L.G."/>
            <person name="Martin F.M."/>
        </authorList>
    </citation>
    <scope>NUCLEOTIDE SEQUENCE</scope>
    <source>
        <strain evidence="2">BED1</strain>
    </source>
</reference>
<reference evidence="2" key="1">
    <citation type="submission" date="2019-10" db="EMBL/GenBank/DDBJ databases">
        <authorList>
            <consortium name="DOE Joint Genome Institute"/>
            <person name="Kuo A."/>
            <person name="Miyauchi S."/>
            <person name="Kiss E."/>
            <person name="Drula E."/>
            <person name="Kohler A."/>
            <person name="Sanchez-Garcia M."/>
            <person name="Andreopoulos B."/>
            <person name="Barry K.W."/>
            <person name="Bonito G."/>
            <person name="Buee M."/>
            <person name="Carver A."/>
            <person name="Chen C."/>
            <person name="Cichocki N."/>
            <person name="Clum A."/>
            <person name="Culley D."/>
            <person name="Crous P.W."/>
            <person name="Fauchery L."/>
            <person name="Girlanda M."/>
            <person name="Hayes R."/>
            <person name="Keri Z."/>
            <person name="LaButti K."/>
            <person name="Lipzen A."/>
            <person name="Lombard V."/>
            <person name="Magnuson J."/>
            <person name="Maillard F."/>
            <person name="Morin E."/>
            <person name="Murat C."/>
            <person name="Nolan M."/>
            <person name="Ohm R."/>
            <person name="Pangilinan J."/>
            <person name="Pereira M."/>
            <person name="Perotto S."/>
            <person name="Peter M."/>
            <person name="Riley R."/>
            <person name="Sitrit Y."/>
            <person name="Stielow B."/>
            <person name="Szollosi G."/>
            <person name="Zifcakova L."/>
            <person name="Stursova M."/>
            <person name="Spatafora J.W."/>
            <person name="Tedersoo L."/>
            <person name="Vaario L.-M."/>
            <person name="Yamada A."/>
            <person name="Yan M."/>
            <person name="Wang P."/>
            <person name="Xu J."/>
            <person name="Bruns T."/>
            <person name="Baldrian P."/>
            <person name="Vilgalys R."/>
            <person name="Henrissat B."/>
            <person name="Grigoriev I.V."/>
            <person name="Hibbett D."/>
            <person name="Nagy L.G."/>
            <person name="Martin F.M."/>
        </authorList>
    </citation>
    <scope>NUCLEOTIDE SEQUENCE</scope>
    <source>
        <strain evidence="2">BED1</strain>
    </source>
</reference>
<feature type="transmembrane region" description="Helical" evidence="1">
    <location>
        <begin position="68"/>
        <end position="88"/>
    </location>
</feature>
<protein>
    <submittedName>
        <fullName evidence="2">Uncharacterized protein</fullName>
    </submittedName>
</protein>